<dbReference type="InterPro" id="IPR011335">
    <property type="entry name" value="Restrct_endonuc-II-like"/>
</dbReference>
<dbReference type="SUPFAM" id="SSF52980">
    <property type="entry name" value="Restriction endonuclease-like"/>
    <property type="match status" value="1"/>
</dbReference>
<dbReference type="RefSeq" id="WP_176105609.1">
    <property type="nucleotide sequence ID" value="NZ_JAALDK010000001.1"/>
</dbReference>
<dbReference type="Proteomes" id="UP000594380">
    <property type="component" value="Unassembled WGS sequence"/>
</dbReference>
<sequence>MAAGIQSLSEQQIALFRKEGRGAGEGADYVPGQAQRDMSGIGRLRRFACARCGGRQIVLASDVELSVFLDEYWDPCTRDLHEYMPLIDVAKTVQLAGILGAGHPELSDGSPAMLMTSLMVCKRRAGSYKWEAIDVVSSPDAQREPSDENRIKGEYWKRLGVAHRVVHSRGLNSPRARHLWFLFNVAELIVNRGLSQEQRLAQRAVLERLRLRQGVTLLAVCHAAADARGIPRSACVAAMHELIALRIVECSLDVPVLLSQKRQDSRVRLSFERLKNRKVPS</sequence>
<organism evidence="1 3">
    <name type="scientific">Paraburkholderia youngii</name>
    <dbReference type="NCBI Taxonomy" id="2782701"/>
    <lineage>
        <taxon>Bacteria</taxon>
        <taxon>Pseudomonadati</taxon>
        <taxon>Pseudomonadota</taxon>
        <taxon>Betaproteobacteria</taxon>
        <taxon>Burkholderiales</taxon>
        <taxon>Burkholderiaceae</taxon>
        <taxon>Paraburkholderia</taxon>
    </lineage>
</organism>
<dbReference type="GeneID" id="301099484"/>
<dbReference type="EMBL" id="VOMC01000117">
    <property type="protein sequence ID" value="NVI09692.1"/>
    <property type="molecule type" value="Genomic_DNA"/>
</dbReference>
<dbReference type="Proteomes" id="UP000821598">
    <property type="component" value="Unassembled WGS sequence"/>
</dbReference>
<evidence type="ECO:0000313" key="3">
    <source>
        <dbReference type="Proteomes" id="UP000594380"/>
    </source>
</evidence>
<keyword evidence="4" id="KW-1185">Reference proteome</keyword>
<reference evidence="2 4" key="1">
    <citation type="submission" date="2019-08" db="EMBL/GenBank/DDBJ databases">
        <title>Paraburkholderia simonii sp. nov. and P. youngii sp. nov. Brazilian and Mexican Mimosa-associated rhizobia.</title>
        <authorList>
            <person name="Mavima L."/>
            <person name="Beukes C.W."/>
            <person name="Palmer M."/>
            <person name="De Meyer S.E."/>
            <person name="James E.K."/>
            <person name="Maluk M."/>
            <person name="Avontuur J.R."/>
            <person name="Chan W.Y."/>
            <person name="Venter S.N."/>
            <person name="Steenkamp E.T."/>
        </authorList>
    </citation>
    <scope>NUCLEOTIDE SEQUENCE [LARGE SCALE GENOMIC DNA]</scope>
    <source>
        <strain evidence="2 4">JPY454</strain>
    </source>
</reference>
<name>A0A7Y6MY38_9BURK</name>
<dbReference type="AlphaFoldDB" id="A0A7Y6MY38"/>
<reference evidence="1 3" key="2">
    <citation type="submission" date="2020-02" db="EMBL/GenBank/DDBJ databases">
        <title>Paraburkholderia simonii sp. nov. and Paraburkholderia youngii sp. nov. Brazilian and Mexican Mimosa-associated rhizobia.</title>
        <authorList>
            <person name="Mavima L."/>
            <person name="Beukes C.W."/>
            <person name="Chan W.Y."/>
            <person name="Palmer M."/>
            <person name="De Meyer S.E."/>
            <person name="James E.K."/>
            <person name="Venter S.N."/>
            <person name="Steenkamp E.T."/>
        </authorList>
    </citation>
    <scope>NUCLEOTIDE SEQUENCE [LARGE SCALE GENOMIC DNA]</scope>
    <source>
        <strain evidence="1 3">JPY169</strain>
    </source>
</reference>
<evidence type="ECO:0000313" key="1">
    <source>
        <dbReference type="EMBL" id="NUX98893.1"/>
    </source>
</evidence>
<evidence type="ECO:0000313" key="2">
    <source>
        <dbReference type="EMBL" id="NVI09692.1"/>
    </source>
</evidence>
<accession>A0A7Y6MY38</accession>
<comment type="caution">
    <text evidence="1">The sequence shown here is derived from an EMBL/GenBank/DDBJ whole genome shotgun (WGS) entry which is preliminary data.</text>
</comment>
<dbReference type="InterPro" id="IPR011856">
    <property type="entry name" value="tRNA_endonuc-like_dom_sf"/>
</dbReference>
<dbReference type="EMBL" id="JAALDK010000001">
    <property type="protein sequence ID" value="NUX98893.1"/>
    <property type="molecule type" value="Genomic_DNA"/>
</dbReference>
<dbReference type="Gene3D" id="3.40.1350.10">
    <property type="match status" value="1"/>
</dbReference>
<protein>
    <submittedName>
        <fullName evidence="1">Uncharacterized protein</fullName>
    </submittedName>
</protein>
<dbReference type="GO" id="GO:0003676">
    <property type="term" value="F:nucleic acid binding"/>
    <property type="evidence" value="ECO:0007669"/>
    <property type="project" value="InterPro"/>
</dbReference>
<gene>
    <name evidence="2" type="ORF">FSB64_40185</name>
    <name evidence="1" type="ORF">G5S42_03890</name>
</gene>
<proteinExistence type="predicted"/>
<evidence type="ECO:0000313" key="4">
    <source>
        <dbReference type="Proteomes" id="UP000821598"/>
    </source>
</evidence>